<protein>
    <recommendedName>
        <fullName evidence="4">DUF3592 domain-containing protein</fullName>
    </recommendedName>
</protein>
<feature type="transmembrane region" description="Helical" evidence="1">
    <location>
        <begin position="6"/>
        <end position="24"/>
    </location>
</feature>
<dbReference type="EMBL" id="CP014038">
    <property type="protein sequence ID" value="AMF96743.1"/>
    <property type="molecule type" value="Genomic_DNA"/>
</dbReference>
<keyword evidence="3" id="KW-1185">Reference proteome</keyword>
<dbReference type="Proteomes" id="UP000067422">
    <property type="component" value="Chromosome 1"/>
</dbReference>
<dbReference type="RefSeq" id="WP_061065186.1">
    <property type="nucleotide sequence ID" value="NZ_CP014038.2"/>
</dbReference>
<accession>A0ABN4KYD8</accession>
<organism evidence="2 3">
    <name type="scientific">Vibrio harveyi</name>
    <name type="common">Beneckea harveyi</name>
    <dbReference type="NCBI Taxonomy" id="669"/>
    <lineage>
        <taxon>Bacteria</taxon>
        <taxon>Pseudomonadati</taxon>
        <taxon>Pseudomonadota</taxon>
        <taxon>Gammaproteobacteria</taxon>
        <taxon>Vibrionales</taxon>
        <taxon>Vibrionaceae</taxon>
        <taxon>Vibrio</taxon>
    </lineage>
</organism>
<keyword evidence="1" id="KW-0472">Membrane</keyword>
<keyword evidence="1" id="KW-1133">Transmembrane helix</keyword>
<evidence type="ECO:0000313" key="2">
    <source>
        <dbReference type="EMBL" id="AMF96743.1"/>
    </source>
</evidence>
<sequence>MQKKQIVKYILFFLGIGIVIAIGFDQLFFRGKLIGTHHGVVLSSWDNTDAPGKSRSIHIYRAAVKLEHGEVVQVICKSICIEGKVVIVEQYKPLFGSYSNYYSSLLAP</sequence>
<name>A0ABN4KYD8_VIBHA</name>
<gene>
    <name evidence="2" type="ORF">AL538_02835</name>
</gene>
<proteinExistence type="predicted"/>
<evidence type="ECO:0000256" key="1">
    <source>
        <dbReference type="SAM" id="Phobius"/>
    </source>
</evidence>
<reference evidence="2" key="1">
    <citation type="submission" date="2018-01" db="EMBL/GenBank/DDBJ databases">
        <title>FDA dAtabase for Regulatory Grade micrObial Sequences (FDA-ARGOS): Supporting development and validation of Infectious Disease Dx tests.</title>
        <authorList>
            <person name="Hoffmann M."/>
            <person name="Allard M."/>
            <person name="Evans P."/>
            <person name="Brown E."/>
            <person name="Tallon L."/>
            <person name="Sadzewicz L."/>
            <person name="Sengamalay N."/>
            <person name="Ott S."/>
            <person name="Godinez A."/>
            <person name="Nagaraj S."/>
            <person name="Vyas G."/>
            <person name="Aluvathingal J."/>
            <person name="Nadendla S."/>
            <person name="Geyer C."/>
            <person name="Sichtig H."/>
        </authorList>
    </citation>
    <scope>NUCLEOTIDE SEQUENCE</scope>
    <source>
        <strain evidence="2">FDAARGOS_107</strain>
    </source>
</reference>
<evidence type="ECO:0000313" key="3">
    <source>
        <dbReference type="Proteomes" id="UP000067422"/>
    </source>
</evidence>
<keyword evidence="1" id="KW-0812">Transmembrane</keyword>
<evidence type="ECO:0008006" key="4">
    <source>
        <dbReference type="Google" id="ProtNLM"/>
    </source>
</evidence>